<feature type="transmembrane region" description="Helical" evidence="1">
    <location>
        <begin position="12"/>
        <end position="33"/>
    </location>
</feature>
<sequence length="68" mass="7589">MAEPGDDERRTGRLAALAALTLVLIVPPLLSQFDRMERVFDVPVIWVYLYLVWAVVIGLIAVIGGRPR</sequence>
<dbReference type="EMBL" id="LJGW01000111">
    <property type="protein sequence ID" value="OEV12862.1"/>
    <property type="molecule type" value="Genomic_DNA"/>
</dbReference>
<accession>A0A1E7L9E2</accession>
<feature type="transmembrane region" description="Helical" evidence="1">
    <location>
        <begin position="45"/>
        <end position="65"/>
    </location>
</feature>
<comment type="caution">
    <text evidence="2">The sequence shown here is derived from an EMBL/GenBank/DDBJ whole genome shotgun (WGS) entry which is preliminary data.</text>
</comment>
<evidence type="ECO:0000313" key="2">
    <source>
        <dbReference type="EMBL" id="OEV12862.1"/>
    </source>
</evidence>
<keyword evidence="1" id="KW-1133">Transmembrane helix</keyword>
<dbReference type="AlphaFoldDB" id="A0A1E7L9E2"/>
<name>A0A1E7L9E2_9ACTN</name>
<reference evidence="2 3" key="1">
    <citation type="journal article" date="2016" name="Front. Microbiol.">
        <title>Comparative Genomics Analysis of Streptomyces Species Reveals Their Adaptation to the Marine Environment and Their Diversity at the Genomic Level.</title>
        <authorList>
            <person name="Tian X."/>
            <person name="Zhang Z."/>
            <person name="Yang T."/>
            <person name="Chen M."/>
            <person name="Li J."/>
            <person name="Chen F."/>
            <person name="Yang J."/>
            <person name="Li W."/>
            <person name="Zhang B."/>
            <person name="Zhang Z."/>
            <person name="Wu J."/>
            <person name="Zhang C."/>
            <person name="Long L."/>
            <person name="Xiao J."/>
        </authorList>
    </citation>
    <scope>NUCLEOTIDE SEQUENCE [LARGE SCALE GENOMIC DNA]</scope>
    <source>
        <strain evidence="2 3">SCSIO 10429</strain>
    </source>
</reference>
<protein>
    <recommendedName>
        <fullName evidence="4">DUF3311 domain-containing protein</fullName>
    </recommendedName>
</protein>
<dbReference type="RefSeq" id="WP_070015716.1">
    <property type="nucleotide sequence ID" value="NZ_LJGW01000111.1"/>
</dbReference>
<keyword evidence="1" id="KW-0472">Membrane</keyword>
<evidence type="ECO:0000256" key="1">
    <source>
        <dbReference type="SAM" id="Phobius"/>
    </source>
</evidence>
<gene>
    <name evidence="2" type="ORF">AN218_06600</name>
</gene>
<evidence type="ECO:0008006" key="4">
    <source>
        <dbReference type="Google" id="ProtNLM"/>
    </source>
</evidence>
<dbReference type="Proteomes" id="UP000176005">
    <property type="component" value="Unassembled WGS sequence"/>
</dbReference>
<proteinExistence type="predicted"/>
<keyword evidence="3" id="KW-1185">Reference proteome</keyword>
<keyword evidence="1" id="KW-0812">Transmembrane</keyword>
<evidence type="ECO:0000313" key="3">
    <source>
        <dbReference type="Proteomes" id="UP000176005"/>
    </source>
</evidence>
<organism evidence="2 3">
    <name type="scientific">Streptomyces nanshensis</name>
    <dbReference type="NCBI Taxonomy" id="518642"/>
    <lineage>
        <taxon>Bacteria</taxon>
        <taxon>Bacillati</taxon>
        <taxon>Actinomycetota</taxon>
        <taxon>Actinomycetes</taxon>
        <taxon>Kitasatosporales</taxon>
        <taxon>Streptomycetaceae</taxon>
        <taxon>Streptomyces</taxon>
    </lineage>
</organism>